<accession>B3LF40</accession>
<dbReference type="SMART" id="SM00231">
    <property type="entry name" value="FA58C"/>
    <property type="match status" value="1"/>
</dbReference>
<dbReference type="GO" id="GO:0007155">
    <property type="term" value="P:cell adhesion"/>
    <property type="evidence" value="ECO:0007669"/>
    <property type="project" value="UniProtKB-KW"/>
</dbReference>
<feature type="disulfide bond" evidence="14">
    <location>
        <begin position="1447"/>
        <end position="1462"/>
    </location>
</feature>
<dbReference type="InterPro" id="IPR001007">
    <property type="entry name" value="VWF_dom"/>
</dbReference>
<evidence type="ECO:0000256" key="2">
    <source>
        <dbReference type="ARBA" id="ARBA00009456"/>
    </source>
</evidence>
<comment type="subcellular location">
    <subcellularLocation>
        <location evidence="1">Secreted</location>
        <location evidence="1">Extracellular space</location>
    </subcellularLocation>
</comment>
<dbReference type="Gene3D" id="2.60.120.260">
    <property type="entry name" value="Galactose-binding domain-like"/>
    <property type="match status" value="1"/>
</dbReference>
<feature type="domain" description="F5/8 type C" evidence="18">
    <location>
        <begin position="2034"/>
        <end position="2191"/>
    </location>
</feature>
<evidence type="ECO:0000256" key="7">
    <source>
        <dbReference type="ARBA" id="ARBA00022737"/>
    </source>
</evidence>
<dbReference type="InterPro" id="IPR036055">
    <property type="entry name" value="LDL_receptor-like_sf"/>
</dbReference>
<dbReference type="GO" id="GO:0031012">
    <property type="term" value="C:extracellular matrix"/>
    <property type="evidence" value="ECO:0007669"/>
    <property type="project" value="TreeGrafter"/>
</dbReference>
<evidence type="ECO:0000313" key="21">
    <source>
        <dbReference type="EMBL" id="CAJ43921.1"/>
    </source>
</evidence>
<feature type="domain" description="VWFD" evidence="20">
    <location>
        <begin position="1022"/>
        <end position="1192"/>
    </location>
</feature>
<dbReference type="SMART" id="SM00192">
    <property type="entry name" value="LDLa"/>
    <property type="match status" value="9"/>
</dbReference>
<dbReference type="Gene3D" id="2.20.100.10">
    <property type="entry name" value="Thrombospondin type-1 (TSP1) repeat"/>
    <property type="match status" value="24"/>
</dbReference>
<evidence type="ECO:0000256" key="8">
    <source>
        <dbReference type="ARBA" id="ARBA00022837"/>
    </source>
</evidence>
<dbReference type="Gene3D" id="2.40.128.620">
    <property type="match status" value="1"/>
</dbReference>
<dbReference type="PROSITE" id="PS01286">
    <property type="entry name" value="FA58C_2"/>
    <property type="match status" value="1"/>
</dbReference>
<evidence type="ECO:0000256" key="9">
    <source>
        <dbReference type="ARBA" id="ARBA00022889"/>
    </source>
</evidence>
<proteinExistence type="evidence at transcript level"/>
<dbReference type="CDD" id="cd00057">
    <property type="entry name" value="FA58C"/>
    <property type="match status" value="1"/>
</dbReference>
<dbReference type="InterPro" id="IPR002919">
    <property type="entry name" value="TIL_dom"/>
</dbReference>
<dbReference type="SMART" id="SM00832">
    <property type="entry name" value="C8"/>
    <property type="match status" value="3"/>
</dbReference>
<evidence type="ECO:0000256" key="5">
    <source>
        <dbReference type="ARBA" id="ARBA00022536"/>
    </source>
</evidence>
<evidence type="ECO:0000256" key="14">
    <source>
        <dbReference type="PROSITE-ProRule" id="PRU00124"/>
    </source>
</evidence>
<feature type="region of interest" description="Disordered" evidence="15">
    <location>
        <begin position="2256"/>
        <end position="2275"/>
    </location>
</feature>
<dbReference type="Pfam" id="PF00090">
    <property type="entry name" value="TSP_1"/>
    <property type="match status" value="24"/>
</dbReference>
<feature type="disulfide bond" evidence="14">
    <location>
        <begin position="1386"/>
        <end position="1398"/>
    </location>
</feature>
<evidence type="ECO:0000259" key="17">
    <source>
        <dbReference type="PROSITE" id="PS01225"/>
    </source>
</evidence>
<dbReference type="PROSITE" id="PS01208">
    <property type="entry name" value="VWFC_1"/>
    <property type="match status" value="1"/>
</dbReference>
<feature type="disulfide bond" evidence="14">
    <location>
        <begin position="1428"/>
        <end position="1440"/>
    </location>
</feature>
<comment type="function">
    <text evidence="12">Involved in the modulation of neuronal aggregation. May be involved in developmental events during the formation of the central nervous system.</text>
</comment>
<dbReference type="PROSITE" id="PS50022">
    <property type="entry name" value="FA58C_3"/>
    <property type="match status" value="1"/>
</dbReference>
<dbReference type="SUPFAM" id="SSF49785">
    <property type="entry name" value="Galactose-binding domain-like"/>
    <property type="match status" value="1"/>
</dbReference>
<evidence type="ECO:0000256" key="12">
    <source>
        <dbReference type="ARBA" id="ARBA00045981"/>
    </source>
</evidence>
<sequence>MEMLLLTLFGLRTVMGMGHWCNHTLEERVDHVLSPRLQLEVSCSEVYQYNTRGWRLDVDRMRVRHGGDDGIALYYSQQGPKASCFLYKPPQMESRVVNRTVRTCCEGWSGPHCSKGVGVRGLCFSTWSCEEFPGIHNSSLMQMEQCCSSMWGLSWRNASDQTCLSCTYTLFPDSQFSPLVRGGLLGSARVPLSSATCMSWGGSHYRSFDRKHFHFQGGCTYLLASSIDGTWAVYIRTVCDGGGGCSKALKMMFGLDLVSVHHRNLTLNNLLVPNGEAIFQNGVTVYWLGDFVFVESGLGVRVKFDLTSTVYVTVTAEHKSATRGLCGVYDGNADDDFTTVGGTVSQYAASFGNSWKVPDQQNTGCNDVAELGHSCDVSADPSLRLQAESTCHRLLENPFIHCHLRLDPAAYVDACLYLFCSLPAKERESAVCDTFANYARECAQQHVVISWRTASLCGRVCPKGQVYSDCVSSCPPNCASPQPPGPAAALGQCREECVGGCECPPGLYLYQGNCLKRDDCPCFYRRRTYQSGDRIHQRCNTCVCRAGQWQCTGEKCAVQCRLMGALQVTTFDKKSYTLQGGDCPFTAVEDFVDRKLMVNVRCGEIPGARGGQMGYLKEISVTALHTTVTITDTGIVTLNGRRKALPVVTGDLAVRQASRSFLLIQAFGAQLLWYLEGPLALISLQPGFAHKVRGLCGTLTWTQHDDFTTPDGDIENSVASFAKKYTTEICVLPGGSPADACTTFTQKRDYAEAVCSVIHTAVFQACHDAVEREHYFRLCLLEVCGCAPERLCHCTVITAYAQHCAQEGVAVHWRNQTFCPVQCSGGQVYQECGRACGDSCSDGLSCGDATDGTGLRTCVPGCQCPPGLMQDHRGQCVPISMCPCTQGGKTYQPGAVIQNNCNTCLCEKGQFNCTQEQCKEVNQCPGSLVYSPRSCLLTCSSLDPPGQQRGSDVAQLSCREPMSGCVCPQGTVLLGDLCVLPDECPCHHNGRLYYTNDTIIKDCNKCVCKERRWHCSQSSCAGVCVATGDPHYVTFDGRYYSFLGDCQYVLVRERSGLFSVTAENVPCGSTGVTCTKSVTLSLGNTVIHLLRGKAVTVNGMPVNLPKSYSGSGLTLERAGMFVTLSSRLGVSLLWDGGMRVYVRLAAFLHGQVGGLCGNFDGDTENDFTTRQGIIESTAELFGNSWKVSPSCPDVADQDLRDPCALNPHRVTWARKKCAILTQELFSQCHFEVSFQQYYEWCVFDACGCDSGGDCECLCTAIAAYAEECNRRGVYVRWRSQELCPLQCENGLVYDPCGPACSPSCPHVQQGPDSQCGAFSCVEGCFCPSGMVLNGELCVDPPQCPCEWEGSVFPSGAIIAQHCQNCSCVEGLWQCEGVPCHPPSPACLETEFTCAGGRCIPSQWVCDNEDDCGDGSDEVCLSPYCGVVCDKGEFLCSGGRCILYLHRCDGHDDCGDLSDERGCVCAPGEFQCPDDKCVSASRVCDGHTDCPTGTDEAICPSRVTCAPQFACSDSTCISTNMLCDGATDCPGGEDENRTACTTVSKTPSPSVTATVQTSACRSYEFSCDSGAQCVPQAWHCDGETDCLDGSDERQCAVPCGPAQVSCQSGDQCVNRENLYKIVPPPGSRNATVPCTEFTCLDGSCIPFNMATDCQDSTLAPLGGPTDEEGCRSWSPWGHWSPCSASCGTGSMSRQRHCPPGSPLHRCAGEAIQKQQCFNTTCPVDGQWLPWLDWSNCSSCGGVQVRHRGCVPPRYGGRHCSQLPGPSNLTMEIKQCPDVGCANTSCPPGLLRYLCAPCPVSCAHISTGTICSPSPVPCSSGCWCPEGLVMNHLQQCVLPKECVCEVAGVRYWPGQHMKVGCEICVCERGKPQRCQPNADCSVNCGWSAWSDWGECLGPCGVQSIQWSFRSPNNPTKRGEGKTCRGIYRKARRCQTEPCEECEFQGRSHPVGDRWTSDRCQLCYCLSNLTVQCAPFCPHAVSGCPQGQTLVPGEKDRCCYCKGENDTVVTVTPVTSKPEDGTSPLVPSYPLPPRDDCWAPLGVQFLPDSSFSASSQQAGHPPEAGRLHGPEPENYKDLPQRRPDGQTSSTQSPYVQIDLLRFHNITGVLTQGGGVFGTFVSSFYLQFSQDGRRWYTYKELVAQAQPRAKIFLGNHDDRGVAEIHLDRMVSARFVRLLPHDFQNGIYLRLEIMGCGDGGSCKEKEFRCENGRCVPAGSLGVVCDGVDDCGDGSDEKYCGIILMVLCLHIFFSPSSLGKAPTRGSPGLKNQTISPQRPGIHGDVTTPGIQTTSSQTGHPGVVSPGVTGYPGLHQTTSPSGIPGLHTTTGESPAPWFVTPHDGGLPRVLCVEGQFACWSFGCVDSKQVCDGKQDCLDGSDEERCGTSRPAVTPQISSPCSAKQFSCASGECIHLDHRCDLQKDCVDGSDEKDCVDCIMSSWTAWSSCSVTCGLGSLFRQRDILREAVPGGSCGGAQFDSRACFPRACPVDGRWSEWTEWSECNAPCGGGVRQRNRTCSAPPPKNGGRECEGKMLQAQSCNSEPCTKDVGTNTGCVNGMVLVTQADCQTGKVELCPPTCSQLSFPSNCTVACVVGCRCPYGLFLQEGGCVNASQCFCHWHGQTLQPGQTVSRDQCSTCVCRDGQISCDNSSCVATCWWSAWSSWSPCDVTCGLGLQQRYRPSPVNPAVTQQPCLGDSLEARHCFGACSLTDGLWSKWTSWSECSKTCFHHVNDVGFRRRFRSCNHTLAAFNNETSTCVGDSEEQEPCNTVHCPVNGGWSAWSQWSKCSAKCDSGVQIRERFCNSPSPLHGGSKCPGPHIQTGDCNSHPCSGTCPQGMMYMTAAECEAQGGACPRVCLDMTVSEVQCATSCYDGCYCAPGFYLLNRSCVPLSQCPCYHQGQVYDANTTLPNDACNNCTCINGDMECGSSPCPVDCGWSSWTQWSACSRTCDVGVRRRYRSGTNPPAAFGGQPCKGDRVGIDTCSIEPCFGTKEPWTPWSECSVTCGGGYRSRTRGPIRVHGTAQQFSACNLQPCGNRTACPPGQQWEDCVRGAVSCSDVTMELYRNCTPGCQCPHGTLLQDGVCVQESDCRCDVNRQQHKPGDAVLIDCRTCKCMYIKITLTTLCCSPVDGQWSVWTPWGDCSVTCGVGLQSRYRFCPSLQPSESGLSCLGPHREDQVCLSAPCDRDGGWGQWSNWTACTKSCGGGIQTRKRDCDNPIPEQEGRFCEGLGTEVLSCNTNHCPVAPCSLVPGTVFSSCGPSCPRSCEDLAFCEWQCEPGCYCTEGKVLSANGTVCVDREECPCLDLSTGYMLKPGETTKAPDGCNNCTCERGRLNCSSHPCPVLGGWCEWSEWTPCSRTCGAESVTRYRSCSCPEPKAGGASCSGVQELHNGIGVQILQQPCPVIVFCPVHGSWSHWSDWSECDACTGLSTRTRECNSPPSRFGGLPCLGERRQSRGCHDNFTVCSDCGGGKEEWPCGKPCPRSCSDFHGDTECLDSPGCQMTCGCPGDLVLQDGACVAREDCRCKYLNSSASVMAFDPLDSNNASWVWPNGSDWQFVNPGDGVTDDCKNCSCEAGVLWCRSVPGCYIDGDSVGPWLPWSQWSMCSVSCGGGQQHRSRICSSPPCSSLSRQSKTCNTHVCLEVGCPPGRLYRECERGEGCPFNCAQVSLREGCYSDGCEEGCHCPKHTYQHNGACLKECPCLVDEELLTLLQSVSATPVSSLLLHNISEGAEVQSGDALMHDCSPCVCEHGRWNCSLQHCPVHGGLSPWSSWSACSLSCGGLGLKTRTRSCSQPAAAHGGRDCQGARQETTFCQAPQCPDEDFGFSPWSSWSPCGKTCTSAARPAMKSRQRKCITPPCSGSSHQEKACNLPQCPDGDEICVGADCVQRNCSWMEWGSWSSCSRSCGVGQQQRIRTFVSPGTNGSWCDNILEGNLENRFCNIKPCKVDGGWSRWSPWSRCDKRCGGGRSIRTRSCSSPPPKNGGKKCQGEKNHVKPCNTKPCDDKGCPPGQEFVSCAKQCPQKCADLQQGIECQESGECQPGCRCPEGQLQQDGLCVQMWQCDCVDSLGQVWAAGSHHQVDCNNCTCADGQLLCTNQSCQASCVWSSWSRWAPCSVSCGRGQRTRYRSLIPESEETDCQFEEVQHKSCDPGPCPPLCLHDNRELRVGDTWLQGECKQCTCTPEGHYCQDIDCRVDGGWTPWSVWSDCSVTCGHGTQIRTHACINPPPRNNGSDCLGPERETRDCPTLPCLDDLCPWSPWSSCSQSCGAGSVSRRRMCLCEAAGDETCPAEIEAERNRQENQLCYKQPCPSCPMSDWSVWSGCSCVSQRQQRYRVALSPAVRGQQCTPVETQSRACTLSQCADCEGPFVYSACGTPCEKQLVEWSIHNIPSYIYIFFLQGLLQQNRSCIPAEQCGCIHLQQQASGQPPIVVTVPQGATVVIDCSTCLCHDGILQCDMRECEVILSEWSAWTPCSPCLPLASMQFNTSLAGSVSDSKVVSIQRRFRACLDLDSGLPVSGEEESQCLGSLAEERLCSDPNICRDWCEWSAWSVWTACADPCSGGVRQRFRWSLASLPGSRCKSQQTQSQSCNTGLCPGEHCEERGGRTYQGNCANQCPRSCADLWEHVQCLQGSCHAGCRCPEGQLLQDGHCVPVKDCRCGIPSGNGTLEFLPKEEVSVDCNTCVCENGTLACTKLPCPVYEPWRPWNPCSVSCGNGTRSRTRLCQATEGGPSCTHTEQTESCEMPPCPVGQMFSECSSSCPHICEDLWPHTQCIQGPCMPGCTCPHGQVLYDGSCVPHLECPCSPLSLPADYQNITVDEMTGPLFPPGATVHHLCNTCVCQGGMFNCSSERCDACPAGEQWRMDVAAEIPLCERSCWDIYSSPANCSHFVQGCVCQEGLYRNTEGVCVIPALCPCRDQGNLHEAGSEWEEGCQSCRCVNGRKTCQLRCPPLQCDEGEVKVEEPGSCCPSCKKQFSGEPESECRRYVQVRNITKGDCRLDNVEVSFCRGRCLSRTDVTLEEPYLQSVCDCCSYRLDPENPVRFLSLRCESGESEPVVLPIIHSCECTSCQGGDLSRR</sequence>
<feature type="signal peptide" evidence="16">
    <location>
        <begin position="1"/>
        <end position="16"/>
    </location>
</feature>
<organism evidence="21">
    <name type="scientific">Tetraodon nigroviridis</name>
    <name type="common">Spotted green pufferfish</name>
    <name type="synonym">Chelonodon nigroviridis</name>
    <dbReference type="NCBI Taxonomy" id="99883"/>
    <lineage>
        <taxon>Eukaryota</taxon>
        <taxon>Metazoa</taxon>
        <taxon>Chordata</taxon>
        <taxon>Craniata</taxon>
        <taxon>Vertebrata</taxon>
        <taxon>Euteleostomi</taxon>
        <taxon>Actinopterygii</taxon>
        <taxon>Neopterygii</taxon>
        <taxon>Teleostei</taxon>
        <taxon>Neoteleostei</taxon>
        <taxon>Acanthomorphata</taxon>
        <taxon>Eupercaria</taxon>
        <taxon>Tetraodontiformes</taxon>
        <taxon>Tetradontoidea</taxon>
        <taxon>Tetraodontidae</taxon>
        <taxon>Tetraodon</taxon>
    </lineage>
</organism>
<keyword evidence="7" id="KW-0677">Repeat</keyword>
<name>B3LF40_TETNG</name>
<feature type="region of interest" description="Disordered" evidence="15">
    <location>
        <begin position="2047"/>
        <end position="2088"/>
    </location>
</feature>
<dbReference type="SMART" id="SM00216">
    <property type="entry name" value="VWD"/>
    <property type="match status" value="3"/>
</dbReference>
<dbReference type="Gene3D" id="2.10.25.10">
    <property type="entry name" value="Laminin"/>
    <property type="match status" value="13"/>
</dbReference>
<dbReference type="CDD" id="cd00112">
    <property type="entry name" value="LDLa"/>
    <property type="match status" value="8"/>
</dbReference>
<feature type="disulfide bond" evidence="14">
    <location>
        <begin position="2197"/>
        <end position="2209"/>
    </location>
</feature>
<keyword evidence="8" id="KW-0106">Calcium</keyword>
<dbReference type="FunFam" id="2.20.100.10:FF:000001">
    <property type="entry name" value="semaphorin-5A isoform X1"/>
    <property type="match status" value="5"/>
</dbReference>
<gene>
    <name evidence="21" type="primary">scospondin</name>
</gene>
<dbReference type="Gene3D" id="4.10.400.10">
    <property type="entry name" value="Low-density Lipoprotein Receptor"/>
    <property type="match status" value="7"/>
</dbReference>
<dbReference type="Pfam" id="PF00754">
    <property type="entry name" value="F5_F8_type_C"/>
    <property type="match status" value="1"/>
</dbReference>
<dbReference type="SMART" id="SM00209">
    <property type="entry name" value="TSP1"/>
    <property type="match status" value="26"/>
</dbReference>
<dbReference type="PROSITE" id="PS01209">
    <property type="entry name" value="LDLRA_1"/>
    <property type="match status" value="3"/>
</dbReference>
<dbReference type="SUPFAM" id="SSF57424">
    <property type="entry name" value="LDL receptor-like module"/>
    <property type="match status" value="8"/>
</dbReference>
<evidence type="ECO:0000256" key="1">
    <source>
        <dbReference type="ARBA" id="ARBA00004239"/>
    </source>
</evidence>
<feature type="disulfide bond" evidence="14">
    <location>
        <begin position="1393"/>
        <end position="1411"/>
    </location>
</feature>
<evidence type="ECO:0000256" key="6">
    <source>
        <dbReference type="ARBA" id="ARBA00022729"/>
    </source>
</evidence>
<dbReference type="CDD" id="cd19941">
    <property type="entry name" value="TIL"/>
    <property type="match status" value="13"/>
</dbReference>
<dbReference type="PROSITE" id="PS50184">
    <property type="entry name" value="VWFC_2"/>
    <property type="match status" value="2"/>
</dbReference>
<feature type="disulfide bond" evidence="14">
    <location>
        <begin position="1510"/>
        <end position="1528"/>
    </location>
</feature>
<keyword evidence="5" id="KW-0245">EGF-like domain</keyword>
<evidence type="ECO:0000259" key="18">
    <source>
        <dbReference type="PROSITE" id="PS50022"/>
    </source>
</evidence>
<dbReference type="Pfam" id="PF01826">
    <property type="entry name" value="TIL"/>
    <property type="match status" value="9"/>
</dbReference>
<dbReference type="FunFam" id="2.20.100.10:FF:000002">
    <property type="entry name" value="Unc-5 netrin receptor C"/>
    <property type="match status" value="2"/>
</dbReference>
<dbReference type="Gene3D" id="2.10.70.10">
    <property type="entry name" value="Complement Module, domain 1"/>
    <property type="match status" value="1"/>
</dbReference>
<feature type="domain" description="CTCK" evidence="17">
    <location>
        <begin position="4970"/>
        <end position="5057"/>
    </location>
</feature>
<dbReference type="PRINTS" id="PR00261">
    <property type="entry name" value="LDLRECEPTOR"/>
</dbReference>
<dbReference type="GO" id="GO:0005615">
    <property type="term" value="C:extracellular space"/>
    <property type="evidence" value="ECO:0007669"/>
    <property type="project" value="TreeGrafter"/>
</dbReference>
<evidence type="ECO:0000259" key="19">
    <source>
        <dbReference type="PROSITE" id="PS50184"/>
    </source>
</evidence>
<feature type="disulfide bond" evidence="14">
    <location>
        <begin position="1435"/>
        <end position="1453"/>
    </location>
</feature>
<dbReference type="SUPFAM" id="SSF57567">
    <property type="entry name" value="Serine protease inhibitors"/>
    <property type="match status" value="12"/>
</dbReference>
<dbReference type="Pfam" id="PF23244">
    <property type="entry name" value="VWF"/>
    <property type="match status" value="1"/>
</dbReference>
<dbReference type="EMBL" id="BN000853">
    <property type="protein sequence ID" value="CAJ43921.1"/>
    <property type="molecule type" value="mRNA"/>
</dbReference>
<evidence type="ECO:0000256" key="4">
    <source>
        <dbReference type="ARBA" id="ARBA00022525"/>
    </source>
</evidence>
<evidence type="ECO:0000256" key="16">
    <source>
        <dbReference type="SAM" id="SignalP"/>
    </source>
</evidence>
<comment type="similarity">
    <text evidence="2">Belongs to the thrombospondin family.</text>
</comment>
<comment type="caution">
    <text evidence="13">Lacks conserved residue(s) required for the propagation of feature annotation.</text>
</comment>
<evidence type="ECO:0000256" key="11">
    <source>
        <dbReference type="ARBA" id="ARBA00023180"/>
    </source>
</evidence>
<keyword evidence="6 16" id="KW-0732">Signal</keyword>
<feature type="domain" description="VWFD" evidence="20">
    <location>
        <begin position="195"/>
        <end position="366"/>
    </location>
</feature>
<feature type="domain" description="VWFC" evidence="19">
    <location>
        <begin position="1937"/>
        <end position="1999"/>
    </location>
</feature>
<dbReference type="Pfam" id="PF00094">
    <property type="entry name" value="VWD"/>
    <property type="match status" value="3"/>
</dbReference>
<reference evidence="21" key="2">
    <citation type="journal article" date="2008" name="J. Mol. Evol.">
        <title>The lengthening of a giant protein: when, how, and why?</title>
        <authorList>
            <person name="Meiniel O."/>
            <person name="Meiniel R."/>
            <person name="Lalloue F."/>
            <person name="Didier R."/>
            <person name="Jauberteau M-O."/>
            <person name="Meiniel A."/>
            <person name="Petit D."/>
        </authorList>
    </citation>
    <scope>NUCLEOTIDE SEQUENCE</scope>
</reference>
<feature type="disulfide bond" evidence="14">
    <location>
        <begin position="1579"/>
        <end position="1594"/>
    </location>
</feature>
<dbReference type="InterPro" id="IPR002172">
    <property type="entry name" value="LDrepeatLR_classA_rpt"/>
</dbReference>
<dbReference type="InterPro" id="IPR000884">
    <property type="entry name" value="TSP1_rpt"/>
</dbReference>
<feature type="disulfide bond" evidence="14">
    <location>
        <begin position="2351"/>
        <end position="2369"/>
    </location>
</feature>
<dbReference type="FunFam" id="2.10.25.10:FF:000055">
    <property type="entry name" value="alpha-tectorin isoform X1"/>
    <property type="match status" value="1"/>
</dbReference>
<evidence type="ECO:0000259" key="20">
    <source>
        <dbReference type="PROSITE" id="PS51233"/>
    </source>
</evidence>
<dbReference type="InterPro" id="IPR050780">
    <property type="entry name" value="Mucin_vWF_Thrombospondin_sf"/>
</dbReference>
<feature type="disulfide bond" evidence="14">
    <location>
        <begin position="2344"/>
        <end position="2356"/>
    </location>
</feature>
<feature type="compositionally biased region" description="Basic and acidic residues" evidence="15">
    <location>
        <begin position="2060"/>
        <end position="2081"/>
    </location>
</feature>
<feature type="disulfide bond" evidence="14">
    <location>
        <begin position="1464"/>
        <end position="1476"/>
    </location>
</feature>
<dbReference type="PANTHER" id="PTHR11339:SF396">
    <property type="entry name" value="SCO-SPONDIN"/>
    <property type="match status" value="1"/>
</dbReference>
<dbReference type="PROSITE" id="PS50092">
    <property type="entry name" value="TSP1"/>
    <property type="match status" value="25"/>
</dbReference>
<feature type="disulfide bond" evidence="14">
    <location>
        <begin position="2363"/>
        <end position="2378"/>
    </location>
</feature>
<dbReference type="InterPro" id="IPR000421">
    <property type="entry name" value="FA58C"/>
</dbReference>
<dbReference type="InterPro" id="IPR036383">
    <property type="entry name" value="TSP1_rpt_sf"/>
</dbReference>
<dbReference type="PANTHER" id="PTHR11339">
    <property type="entry name" value="EXTRACELLULAR MATRIX GLYCOPROTEIN RELATED"/>
    <property type="match status" value="1"/>
</dbReference>
<dbReference type="SUPFAM" id="SSF82895">
    <property type="entry name" value="TSP-1 type 1 repeat"/>
    <property type="match status" value="24"/>
</dbReference>
<feature type="chain" id="PRO_5002789087" description="SCO-spondin" evidence="16">
    <location>
        <begin position="17"/>
        <end position="5064"/>
    </location>
</feature>
<feature type="domain" description="VWFD" evidence="20">
    <location>
        <begin position="558"/>
        <end position="733"/>
    </location>
</feature>
<dbReference type="InterPro" id="IPR023415">
    <property type="entry name" value="LDLR_class-A_CS"/>
</dbReference>
<evidence type="ECO:0000256" key="3">
    <source>
        <dbReference type="ARBA" id="ARBA00020523"/>
    </source>
</evidence>
<dbReference type="InterPro" id="IPR008979">
    <property type="entry name" value="Galactose-bd-like_sf"/>
</dbReference>
<feature type="disulfide bond" evidence="14">
    <location>
        <begin position="2400"/>
        <end position="2418"/>
    </location>
</feature>
<dbReference type="PROSITE" id="PS01225">
    <property type="entry name" value="CTCK_2"/>
    <property type="match status" value="1"/>
</dbReference>
<reference evidence="21" key="1">
    <citation type="journal article" date="2003" name="Int. Rev. Cytol.">
        <title>The thrombospondin type 1 repeat (TSR) and neuronal differentiation: roles of SCO-spondin oligopeptides on neuronal cell types and cell lines.</title>
        <authorList>
            <person name="Meiniel A."/>
            <person name="Meiniel R."/>
            <person name="Goncalves-Mendes N."/>
            <person name="Creveaux I."/>
            <person name="Didier R."/>
            <person name="Dastugue B."/>
        </authorList>
    </citation>
    <scope>NUCLEOTIDE SEQUENCE</scope>
</reference>
<feature type="disulfide bond" evidence="14">
    <location>
        <begin position="1483"/>
        <end position="1498"/>
    </location>
</feature>
<dbReference type="FunFam" id="2.20.100.10:FF:000007">
    <property type="entry name" value="Thrombospondin 1"/>
    <property type="match status" value="1"/>
</dbReference>
<evidence type="ECO:0000256" key="10">
    <source>
        <dbReference type="ARBA" id="ARBA00023157"/>
    </source>
</evidence>
<dbReference type="SMART" id="SM00214">
    <property type="entry name" value="VWC"/>
    <property type="match status" value="6"/>
</dbReference>
<evidence type="ECO:0000256" key="15">
    <source>
        <dbReference type="SAM" id="MobiDB-lite"/>
    </source>
</evidence>
<keyword evidence="11" id="KW-0325">Glycoprotein</keyword>
<dbReference type="SMART" id="SM00215">
    <property type="entry name" value="VWC_out"/>
    <property type="match status" value="11"/>
</dbReference>
<keyword evidence="9" id="KW-0130">Cell adhesion</keyword>
<dbReference type="PROSITE" id="PS51233">
    <property type="entry name" value="VWFD"/>
    <property type="match status" value="3"/>
</dbReference>
<dbReference type="PROSITE" id="PS50068">
    <property type="entry name" value="LDLRA_2"/>
    <property type="match status" value="8"/>
</dbReference>
<evidence type="ECO:0000256" key="13">
    <source>
        <dbReference type="PROSITE-ProRule" id="PRU00039"/>
    </source>
</evidence>
<protein>
    <recommendedName>
        <fullName evidence="3">SCO-spondin</fullName>
    </recommendedName>
</protein>
<dbReference type="FunFam" id="2.10.25.10:FF:000217">
    <property type="entry name" value="SCO-spondin"/>
    <property type="match status" value="2"/>
</dbReference>
<feature type="disulfide bond" evidence="14">
    <location>
        <begin position="1471"/>
        <end position="1489"/>
    </location>
</feature>
<feature type="disulfide bond" evidence="14">
    <location>
        <begin position="2219"/>
        <end position="2234"/>
    </location>
</feature>
<dbReference type="InterPro" id="IPR001846">
    <property type="entry name" value="VWF_type-D"/>
</dbReference>
<feature type="domain" description="VWFC" evidence="19">
    <location>
        <begin position="4903"/>
        <end position="4959"/>
    </location>
</feature>
<keyword evidence="4" id="KW-0964">Secreted</keyword>
<dbReference type="InterPro" id="IPR036084">
    <property type="entry name" value="Ser_inhib-like_sf"/>
</dbReference>
<feature type="disulfide bond" evidence="14">
    <location>
        <begin position="2412"/>
        <end position="2427"/>
    </location>
</feature>
<dbReference type="SUPFAM" id="SSF57603">
    <property type="entry name" value="FnI-like domain"/>
    <property type="match status" value="5"/>
</dbReference>
<feature type="disulfide bond" evidence="14">
    <location>
        <begin position="2393"/>
        <end position="2405"/>
    </location>
</feature>
<dbReference type="Pfam" id="PF00057">
    <property type="entry name" value="Ldl_recept_a"/>
    <property type="match status" value="8"/>
</dbReference>
<dbReference type="InterPro" id="IPR006207">
    <property type="entry name" value="Cys_knot_C"/>
</dbReference>
<keyword evidence="10 14" id="KW-1015">Disulfide bond</keyword>
<dbReference type="InterPro" id="IPR014853">
    <property type="entry name" value="VWF/SSPO/ZAN-like_Cys-rich_dom"/>
</dbReference>